<dbReference type="InterPro" id="IPR013128">
    <property type="entry name" value="Peptidase_C1A"/>
</dbReference>
<dbReference type="SUPFAM" id="SSF54001">
    <property type="entry name" value="Cysteine proteinases"/>
    <property type="match status" value="1"/>
</dbReference>
<feature type="signal peptide" evidence="2">
    <location>
        <begin position="1"/>
        <end position="16"/>
    </location>
</feature>
<dbReference type="PROSITE" id="PS00139">
    <property type="entry name" value="THIOL_PROTEASE_CYS"/>
    <property type="match status" value="1"/>
</dbReference>
<name>A0ABQ9X1N5_9EUKA</name>
<feature type="chain" id="PRO_5047206445" evidence="2">
    <location>
        <begin position="17"/>
        <end position="291"/>
    </location>
</feature>
<dbReference type="InterPro" id="IPR000169">
    <property type="entry name" value="Pept_cys_AS"/>
</dbReference>
<dbReference type="Proteomes" id="UP001281761">
    <property type="component" value="Unassembled WGS sequence"/>
</dbReference>
<keyword evidence="4" id="KW-0378">Hydrolase</keyword>
<sequence length="291" mass="32457">MSLTLFLALYSPSICALSYRSPKLTPFHKLHSNHTTSLGTLPLHKLKYKNEDLPKFYDLQEKYPESKSLNTVLSQGGCGACWAFAATGAYADGLYIHKGINIVGSPQYMMNCDRACPPEPFQDRCQVGCGGGTLYMSTLYLSDYGIIENDCCPYRASVNECTMKCSQSAPSGNRFKMHGDLCGTNRVPLGKDGMKRILYQYGPLLVGFDSFSDIKAYRGGVYSHKSGSYDGYHAVRIVGWGEENGVDYWIIHNSWGPGYGEKGRFRMIAGTNDCKLEAEYFFFAPCEDLYF</sequence>
<dbReference type="GO" id="GO:0004197">
    <property type="term" value="F:cysteine-type endopeptidase activity"/>
    <property type="evidence" value="ECO:0007669"/>
    <property type="project" value="UniProtKB-EC"/>
</dbReference>
<evidence type="ECO:0000259" key="3">
    <source>
        <dbReference type="SMART" id="SM00645"/>
    </source>
</evidence>
<reference evidence="4 5" key="1">
    <citation type="journal article" date="2022" name="bioRxiv">
        <title>Genomics of Preaxostyla Flagellates Illuminates Evolutionary Transitions and the Path Towards Mitochondrial Loss.</title>
        <authorList>
            <person name="Novak L.V.F."/>
            <person name="Treitli S.C."/>
            <person name="Pyrih J."/>
            <person name="Halakuc P."/>
            <person name="Pipaliya S.V."/>
            <person name="Vacek V."/>
            <person name="Brzon O."/>
            <person name="Soukal P."/>
            <person name="Eme L."/>
            <person name="Dacks J.B."/>
            <person name="Karnkowska A."/>
            <person name="Elias M."/>
            <person name="Hampl V."/>
        </authorList>
    </citation>
    <scope>NUCLEOTIDE SEQUENCE [LARGE SCALE GENOMIC DNA]</scope>
    <source>
        <strain evidence="4">NAU3</strain>
        <tissue evidence="4">Gut</tissue>
    </source>
</reference>
<organism evidence="4 5">
    <name type="scientific">Blattamonas nauphoetae</name>
    <dbReference type="NCBI Taxonomy" id="2049346"/>
    <lineage>
        <taxon>Eukaryota</taxon>
        <taxon>Metamonada</taxon>
        <taxon>Preaxostyla</taxon>
        <taxon>Oxymonadida</taxon>
        <taxon>Blattamonas</taxon>
    </lineage>
</organism>
<keyword evidence="2" id="KW-0732">Signal</keyword>
<dbReference type="PROSITE" id="PS00639">
    <property type="entry name" value="THIOL_PROTEASE_HIS"/>
    <property type="match status" value="1"/>
</dbReference>
<dbReference type="EC" id="3.4.22.1" evidence="4"/>
<protein>
    <submittedName>
        <fullName evidence="4">Cathepsin B</fullName>
        <ecNumber evidence="4">3.4.22.1</ecNumber>
    </submittedName>
</protein>
<evidence type="ECO:0000256" key="1">
    <source>
        <dbReference type="ARBA" id="ARBA00008455"/>
    </source>
</evidence>
<dbReference type="Gene3D" id="3.90.70.10">
    <property type="entry name" value="Cysteine proteinases"/>
    <property type="match status" value="1"/>
</dbReference>
<comment type="caution">
    <text evidence="4">The sequence shown here is derived from an EMBL/GenBank/DDBJ whole genome shotgun (WGS) entry which is preliminary data.</text>
</comment>
<evidence type="ECO:0000256" key="2">
    <source>
        <dbReference type="SAM" id="SignalP"/>
    </source>
</evidence>
<dbReference type="PRINTS" id="PR00705">
    <property type="entry name" value="PAPAIN"/>
</dbReference>
<evidence type="ECO:0000313" key="5">
    <source>
        <dbReference type="Proteomes" id="UP001281761"/>
    </source>
</evidence>
<evidence type="ECO:0000313" key="4">
    <source>
        <dbReference type="EMBL" id="KAK2944531.1"/>
    </source>
</evidence>
<accession>A0ABQ9X1N5</accession>
<dbReference type="Pfam" id="PF00112">
    <property type="entry name" value="Peptidase_C1"/>
    <property type="match status" value="1"/>
</dbReference>
<feature type="domain" description="Peptidase C1A papain C-terminal" evidence="3">
    <location>
        <begin position="53"/>
        <end position="284"/>
    </location>
</feature>
<dbReference type="PANTHER" id="PTHR12411">
    <property type="entry name" value="CYSTEINE PROTEASE FAMILY C1-RELATED"/>
    <property type="match status" value="1"/>
</dbReference>
<dbReference type="InterPro" id="IPR038765">
    <property type="entry name" value="Papain-like_cys_pep_sf"/>
</dbReference>
<dbReference type="InterPro" id="IPR025660">
    <property type="entry name" value="Pept_his_AS"/>
</dbReference>
<comment type="similarity">
    <text evidence="1">Belongs to the peptidase C1 family.</text>
</comment>
<gene>
    <name evidence="4" type="ORF">BLNAU_20537</name>
</gene>
<dbReference type="SMART" id="SM00645">
    <property type="entry name" value="Pept_C1"/>
    <property type="match status" value="1"/>
</dbReference>
<keyword evidence="5" id="KW-1185">Reference proteome</keyword>
<dbReference type="InterPro" id="IPR000668">
    <property type="entry name" value="Peptidase_C1A_C"/>
</dbReference>
<proteinExistence type="inferred from homology"/>
<dbReference type="EMBL" id="JARBJD010000294">
    <property type="protein sequence ID" value="KAK2944531.1"/>
    <property type="molecule type" value="Genomic_DNA"/>
</dbReference>